<dbReference type="InParanoid" id="B4JI89"/>
<dbReference type="SUPFAM" id="SSF54236">
    <property type="entry name" value="Ubiquitin-like"/>
    <property type="match status" value="1"/>
</dbReference>
<dbReference type="OMA" id="TVHVVCR"/>
<dbReference type="GO" id="GO:0006511">
    <property type="term" value="P:ubiquitin-dependent protein catabolic process"/>
    <property type="evidence" value="ECO:0007669"/>
    <property type="project" value="TreeGrafter"/>
</dbReference>
<dbReference type="FunCoup" id="B4JI89">
    <property type="interactions" value="120"/>
</dbReference>
<evidence type="ECO:0000259" key="2">
    <source>
        <dbReference type="PROSITE" id="PS50053"/>
    </source>
</evidence>
<dbReference type="eggNOG" id="KOG0010">
    <property type="taxonomic scope" value="Eukaryota"/>
</dbReference>
<dbReference type="SUPFAM" id="SSF46934">
    <property type="entry name" value="UBA-like"/>
    <property type="match status" value="1"/>
</dbReference>
<dbReference type="InterPro" id="IPR015496">
    <property type="entry name" value="Ubiquilin"/>
</dbReference>
<dbReference type="SMART" id="SM00213">
    <property type="entry name" value="UBQ"/>
    <property type="match status" value="1"/>
</dbReference>
<dbReference type="GO" id="GO:0031593">
    <property type="term" value="F:polyubiquitin modification-dependent protein binding"/>
    <property type="evidence" value="ECO:0007669"/>
    <property type="project" value="TreeGrafter"/>
</dbReference>
<dbReference type="KEGG" id="dgr:6563262"/>
<dbReference type="HOGENOM" id="CLU_804786_0_0_1"/>
<reference evidence="3 4" key="1">
    <citation type="journal article" date="2007" name="Nature">
        <title>Evolution of genes and genomes on the Drosophila phylogeny.</title>
        <authorList>
            <consortium name="Drosophila 12 Genomes Consortium"/>
            <person name="Clark A.G."/>
            <person name="Eisen M.B."/>
            <person name="Smith D.R."/>
            <person name="Bergman C.M."/>
            <person name="Oliver B."/>
            <person name="Markow T.A."/>
            <person name="Kaufman T.C."/>
            <person name="Kellis M."/>
            <person name="Gelbart W."/>
            <person name="Iyer V.N."/>
            <person name="Pollard D.A."/>
            <person name="Sackton T.B."/>
            <person name="Larracuente A.M."/>
            <person name="Singh N.D."/>
            <person name="Abad J.P."/>
            <person name="Abt D.N."/>
            <person name="Adryan B."/>
            <person name="Aguade M."/>
            <person name="Akashi H."/>
            <person name="Anderson W.W."/>
            <person name="Aquadro C.F."/>
            <person name="Ardell D.H."/>
            <person name="Arguello R."/>
            <person name="Artieri C.G."/>
            <person name="Barbash D.A."/>
            <person name="Barker D."/>
            <person name="Barsanti P."/>
            <person name="Batterham P."/>
            <person name="Batzoglou S."/>
            <person name="Begun D."/>
            <person name="Bhutkar A."/>
            <person name="Blanco E."/>
            <person name="Bosak S.A."/>
            <person name="Bradley R.K."/>
            <person name="Brand A.D."/>
            <person name="Brent M.R."/>
            <person name="Brooks A.N."/>
            <person name="Brown R.H."/>
            <person name="Butlin R.K."/>
            <person name="Caggese C."/>
            <person name="Calvi B.R."/>
            <person name="Bernardo de Carvalho A."/>
            <person name="Caspi A."/>
            <person name="Castrezana S."/>
            <person name="Celniker S.E."/>
            <person name="Chang J.L."/>
            <person name="Chapple C."/>
            <person name="Chatterji S."/>
            <person name="Chinwalla A."/>
            <person name="Civetta A."/>
            <person name="Clifton S.W."/>
            <person name="Comeron J.M."/>
            <person name="Costello J.C."/>
            <person name="Coyne J.A."/>
            <person name="Daub J."/>
            <person name="David R.G."/>
            <person name="Delcher A.L."/>
            <person name="Delehaunty K."/>
            <person name="Do C.B."/>
            <person name="Ebling H."/>
            <person name="Edwards K."/>
            <person name="Eickbush T."/>
            <person name="Evans J.D."/>
            <person name="Filipski A."/>
            <person name="Findeiss S."/>
            <person name="Freyhult E."/>
            <person name="Fulton L."/>
            <person name="Fulton R."/>
            <person name="Garcia A.C."/>
            <person name="Gardiner A."/>
            <person name="Garfield D.A."/>
            <person name="Garvin B.E."/>
            <person name="Gibson G."/>
            <person name="Gilbert D."/>
            <person name="Gnerre S."/>
            <person name="Godfrey J."/>
            <person name="Good R."/>
            <person name="Gotea V."/>
            <person name="Gravely B."/>
            <person name="Greenberg A.J."/>
            <person name="Griffiths-Jones S."/>
            <person name="Gross S."/>
            <person name="Guigo R."/>
            <person name="Gustafson E.A."/>
            <person name="Haerty W."/>
            <person name="Hahn M.W."/>
            <person name="Halligan D.L."/>
            <person name="Halpern A.L."/>
            <person name="Halter G.M."/>
            <person name="Han M.V."/>
            <person name="Heger A."/>
            <person name="Hillier L."/>
            <person name="Hinrichs A.S."/>
            <person name="Holmes I."/>
            <person name="Hoskins R.A."/>
            <person name="Hubisz M.J."/>
            <person name="Hultmark D."/>
            <person name="Huntley M.A."/>
            <person name="Jaffe D.B."/>
            <person name="Jagadeeshan S."/>
            <person name="Jeck W.R."/>
            <person name="Johnson J."/>
            <person name="Jones C.D."/>
            <person name="Jordan W.C."/>
            <person name="Karpen G.H."/>
            <person name="Kataoka E."/>
            <person name="Keightley P.D."/>
            <person name="Kheradpour P."/>
            <person name="Kirkness E.F."/>
            <person name="Koerich L.B."/>
            <person name="Kristiansen K."/>
            <person name="Kudrna D."/>
            <person name="Kulathinal R.J."/>
            <person name="Kumar S."/>
            <person name="Kwok R."/>
            <person name="Lander E."/>
            <person name="Langley C.H."/>
            <person name="Lapoint R."/>
            <person name="Lazzaro B.P."/>
            <person name="Lee S.J."/>
            <person name="Levesque L."/>
            <person name="Li R."/>
            <person name="Lin C.F."/>
            <person name="Lin M.F."/>
            <person name="Lindblad-Toh K."/>
            <person name="Llopart A."/>
            <person name="Long M."/>
            <person name="Low L."/>
            <person name="Lozovsky E."/>
            <person name="Lu J."/>
            <person name="Luo M."/>
            <person name="Machado C.A."/>
            <person name="Makalowski W."/>
            <person name="Marzo M."/>
            <person name="Matsuda M."/>
            <person name="Matzkin L."/>
            <person name="McAllister B."/>
            <person name="McBride C.S."/>
            <person name="McKernan B."/>
            <person name="McKernan K."/>
            <person name="Mendez-Lago M."/>
            <person name="Minx P."/>
            <person name="Mollenhauer M.U."/>
            <person name="Montooth K."/>
            <person name="Mount S.M."/>
            <person name="Mu X."/>
            <person name="Myers E."/>
            <person name="Negre B."/>
            <person name="Newfeld S."/>
            <person name="Nielsen R."/>
            <person name="Noor M.A."/>
            <person name="O'Grady P."/>
            <person name="Pachter L."/>
            <person name="Papaceit M."/>
            <person name="Parisi M.J."/>
            <person name="Parisi M."/>
            <person name="Parts L."/>
            <person name="Pedersen J.S."/>
            <person name="Pesole G."/>
            <person name="Phillippy A.M."/>
            <person name="Ponting C.P."/>
            <person name="Pop M."/>
            <person name="Porcelli D."/>
            <person name="Powell J.R."/>
            <person name="Prohaska S."/>
            <person name="Pruitt K."/>
            <person name="Puig M."/>
            <person name="Quesneville H."/>
            <person name="Ram K.R."/>
            <person name="Rand D."/>
            <person name="Rasmussen M.D."/>
            <person name="Reed L.K."/>
            <person name="Reenan R."/>
            <person name="Reily A."/>
            <person name="Remington K.A."/>
            <person name="Rieger T.T."/>
            <person name="Ritchie M.G."/>
            <person name="Robin C."/>
            <person name="Rogers Y.H."/>
            <person name="Rohde C."/>
            <person name="Rozas J."/>
            <person name="Rubenfield M.J."/>
            <person name="Ruiz A."/>
            <person name="Russo S."/>
            <person name="Salzberg S.L."/>
            <person name="Sanchez-Gracia A."/>
            <person name="Saranga D.J."/>
            <person name="Sato H."/>
            <person name="Schaeffer S.W."/>
            <person name="Schatz M.C."/>
            <person name="Schlenke T."/>
            <person name="Schwartz R."/>
            <person name="Segarra C."/>
            <person name="Singh R.S."/>
            <person name="Sirot L."/>
            <person name="Sirota M."/>
            <person name="Sisneros N.B."/>
            <person name="Smith C.D."/>
            <person name="Smith T.F."/>
            <person name="Spieth J."/>
            <person name="Stage D.E."/>
            <person name="Stark A."/>
            <person name="Stephan W."/>
            <person name="Strausberg R.L."/>
            <person name="Strempel S."/>
            <person name="Sturgill D."/>
            <person name="Sutton G."/>
            <person name="Sutton G.G."/>
            <person name="Tao W."/>
            <person name="Teichmann S."/>
            <person name="Tobari Y.N."/>
            <person name="Tomimura Y."/>
            <person name="Tsolas J.M."/>
            <person name="Valente V.L."/>
            <person name="Venter E."/>
            <person name="Venter J.C."/>
            <person name="Vicario S."/>
            <person name="Vieira F.G."/>
            <person name="Vilella A.J."/>
            <person name="Villasante A."/>
            <person name="Walenz B."/>
            <person name="Wang J."/>
            <person name="Wasserman M."/>
            <person name="Watts T."/>
            <person name="Wilson D."/>
            <person name="Wilson R.K."/>
            <person name="Wing R.A."/>
            <person name="Wolfner M.F."/>
            <person name="Wong A."/>
            <person name="Wong G.K."/>
            <person name="Wu C.I."/>
            <person name="Wu G."/>
            <person name="Yamamoto D."/>
            <person name="Yang H.P."/>
            <person name="Yang S.P."/>
            <person name="Yorke J.A."/>
            <person name="Yoshida K."/>
            <person name="Zdobnov E."/>
            <person name="Zhang P."/>
            <person name="Zhang Y."/>
            <person name="Zimin A.V."/>
            <person name="Baldwin J."/>
            <person name="Abdouelleil A."/>
            <person name="Abdulkadir J."/>
            <person name="Abebe A."/>
            <person name="Abera B."/>
            <person name="Abreu J."/>
            <person name="Acer S.C."/>
            <person name="Aftuck L."/>
            <person name="Alexander A."/>
            <person name="An P."/>
            <person name="Anderson E."/>
            <person name="Anderson S."/>
            <person name="Arachi H."/>
            <person name="Azer M."/>
            <person name="Bachantsang P."/>
            <person name="Barry A."/>
            <person name="Bayul T."/>
            <person name="Berlin A."/>
            <person name="Bessette D."/>
            <person name="Bloom T."/>
            <person name="Blye J."/>
            <person name="Boguslavskiy L."/>
            <person name="Bonnet C."/>
            <person name="Boukhgalter B."/>
            <person name="Bourzgui I."/>
            <person name="Brown A."/>
            <person name="Cahill P."/>
            <person name="Channer S."/>
            <person name="Cheshatsang Y."/>
            <person name="Chuda L."/>
            <person name="Citroen M."/>
            <person name="Collymore A."/>
            <person name="Cooke P."/>
            <person name="Costello M."/>
            <person name="D'Aco K."/>
            <person name="Daza R."/>
            <person name="De Haan G."/>
            <person name="DeGray S."/>
            <person name="DeMaso C."/>
            <person name="Dhargay N."/>
            <person name="Dooley K."/>
            <person name="Dooley E."/>
            <person name="Doricent M."/>
            <person name="Dorje P."/>
            <person name="Dorjee K."/>
            <person name="Dupes A."/>
            <person name="Elong R."/>
            <person name="Falk J."/>
            <person name="Farina A."/>
            <person name="Faro S."/>
            <person name="Ferguson D."/>
            <person name="Fisher S."/>
            <person name="Foley C.D."/>
            <person name="Franke A."/>
            <person name="Friedrich D."/>
            <person name="Gadbois L."/>
            <person name="Gearin G."/>
            <person name="Gearin C.R."/>
            <person name="Giannoukos G."/>
            <person name="Goode T."/>
            <person name="Graham J."/>
            <person name="Grandbois E."/>
            <person name="Grewal S."/>
            <person name="Gyaltsen K."/>
            <person name="Hafez N."/>
            <person name="Hagos B."/>
            <person name="Hall J."/>
            <person name="Henson C."/>
            <person name="Hollinger A."/>
            <person name="Honan T."/>
            <person name="Huard M.D."/>
            <person name="Hughes L."/>
            <person name="Hurhula B."/>
            <person name="Husby M.E."/>
            <person name="Kamat A."/>
            <person name="Kanga B."/>
            <person name="Kashin S."/>
            <person name="Khazanovich D."/>
            <person name="Kisner P."/>
            <person name="Lance K."/>
            <person name="Lara M."/>
            <person name="Lee W."/>
            <person name="Lennon N."/>
            <person name="Letendre F."/>
            <person name="LeVine R."/>
            <person name="Lipovsky A."/>
            <person name="Liu X."/>
            <person name="Liu J."/>
            <person name="Liu S."/>
            <person name="Lokyitsang T."/>
            <person name="Lokyitsang Y."/>
            <person name="Lubonja R."/>
            <person name="Lui A."/>
            <person name="MacDonald P."/>
            <person name="Magnisalis V."/>
            <person name="Maru K."/>
            <person name="Matthews C."/>
            <person name="McCusker W."/>
            <person name="McDonough S."/>
            <person name="Mehta T."/>
            <person name="Meldrim J."/>
            <person name="Meneus L."/>
            <person name="Mihai O."/>
            <person name="Mihalev A."/>
            <person name="Mihova T."/>
            <person name="Mittelman R."/>
            <person name="Mlenga V."/>
            <person name="Montmayeur A."/>
            <person name="Mulrain L."/>
            <person name="Navidi A."/>
            <person name="Naylor J."/>
            <person name="Negash T."/>
            <person name="Nguyen T."/>
            <person name="Nguyen N."/>
            <person name="Nicol R."/>
            <person name="Norbu C."/>
            <person name="Norbu N."/>
            <person name="Novod N."/>
            <person name="O'Neill B."/>
            <person name="Osman S."/>
            <person name="Markiewicz E."/>
            <person name="Oyono O.L."/>
            <person name="Patti C."/>
            <person name="Phunkhang P."/>
            <person name="Pierre F."/>
            <person name="Priest M."/>
            <person name="Raghuraman S."/>
            <person name="Rege F."/>
            <person name="Reyes R."/>
            <person name="Rise C."/>
            <person name="Rogov P."/>
            <person name="Ross K."/>
            <person name="Ryan E."/>
            <person name="Settipalli S."/>
            <person name="Shea T."/>
            <person name="Sherpa N."/>
            <person name="Shi L."/>
            <person name="Shih D."/>
            <person name="Sparrow T."/>
            <person name="Spaulding J."/>
            <person name="Stalker J."/>
            <person name="Stange-Thomann N."/>
            <person name="Stavropoulos S."/>
            <person name="Stone C."/>
            <person name="Strader C."/>
            <person name="Tesfaye S."/>
            <person name="Thomson T."/>
            <person name="Thoulutsang Y."/>
            <person name="Thoulutsang D."/>
            <person name="Topham K."/>
            <person name="Topping I."/>
            <person name="Tsamla T."/>
            <person name="Vassiliev H."/>
            <person name="Vo A."/>
            <person name="Wangchuk T."/>
            <person name="Wangdi T."/>
            <person name="Weiand M."/>
            <person name="Wilkinson J."/>
            <person name="Wilson A."/>
            <person name="Yadav S."/>
            <person name="Young G."/>
            <person name="Yu Q."/>
            <person name="Zembek L."/>
            <person name="Zhong D."/>
            <person name="Zimmer A."/>
            <person name="Zwirko Z."/>
            <person name="Jaffe D.B."/>
            <person name="Alvarez P."/>
            <person name="Brockman W."/>
            <person name="Butler J."/>
            <person name="Chin C."/>
            <person name="Gnerre S."/>
            <person name="Grabherr M."/>
            <person name="Kleber M."/>
            <person name="Mauceli E."/>
            <person name="MacCallum I."/>
        </authorList>
    </citation>
    <scope>NUCLEOTIDE SEQUENCE [LARGE SCALE GENOMIC DNA]</scope>
    <source>
        <strain evidence="4">Tucson 15287-2541.00</strain>
    </source>
</reference>
<dbReference type="InterPro" id="IPR029071">
    <property type="entry name" value="Ubiquitin-like_domsf"/>
</dbReference>
<dbReference type="PANTHER" id="PTHR10677">
    <property type="entry name" value="UBIQUILIN"/>
    <property type="match status" value="1"/>
</dbReference>
<organism evidence="4">
    <name type="scientific">Drosophila grimshawi</name>
    <name type="common">Hawaiian fruit fly</name>
    <name type="synonym">Idiomyia grimshawi</name>
    <dbReference type="NCBI Taxonomy" id="7222"/>
    <lineage>
        <taxon>Eukaryota</taxon>
        <taxon>Metazoa</taxon>
        <taxon>Ecdysozoa</taxon>
        <taxon>Arthropoda</taxon>
        <taxon>Hexapoda</taxon>
        <taxon>Insecta</taxon>
        <taxon>Pterygota</taxon>
        <taxon>Neoptera</taxon>
        <taxon>Endopterygota</taxon>
        <taxon>Diptera</taxon>
        <taxon>Brachycera</taxon>
        <taxon>Muscomorpha</taxon>
        <taxon>Ephydroidea</taxon>
        <taxon>Drosophilidae</taxon>
        <taxon>Drosophila</taxon>
        <taxon>Hawaiian Drosophila</taxon>
    </lineage>
</organism>
<dbReference type="OrthoDB" id="10016665at2759"/>
<dbReference type="PANTHER" id="PTHR10677:SF3">
    <property type="entry name" value="FI07626P-RELATED"/>
    <property type="match status" value="1"/>
</dbReference>
<dbReference type="GO" id="GO:0005829">
    <property type="term" value="C:cytosol"/>
    <property type="evidence" value="ECO:0007669"/>
    <property type="project" value="TreeGrafter"/>
</dbReference>
<evidence type="ECO:0000256" key="1">
    <source>
        <dbReference type="SAM" id="MobiDB-lite"/>
    </source>
</evidence>
<dbReference type="Gene3D" id="3.10.20.90">
    <property type="entry name" value="Phosphatidylinositol 3-kinase Catalytic Subunit, Chain A, domain 1"/>
    <property type="match status" value="1"/>
</dbReference>
<evidence type="ECO:0000313" key="3">
    <source>
        <dbReference type="EMBL" id="EDV92970.1"/>
    </source>
</evidence>
<proteinExistence type="predicted"/>
<dbReference type="PROSITE" id="PS50053">
    <property type="entry name" value="UBIQUITIN_2"/>
    <property type="match status" value="1"/>
</dbReference>
<dbReference type="PhylomeDB" id="B4JI89"/>
<feature type="domain" description="Ubiquitin-like" evidence="2">
    <location>
        <begin position="6"/>
        <end position="77"/>
    </location>
</feature>
<dbReference type="EMBL" id="CH916369">
    <property type="protein sequence ID" value="EDV92970.1"/>
    <property type="molecule type" value="Genomic_DNA"/>
</dbReference>
<evidence type="ECO:0000313" key="4">
    <source>
        <dbReference type="Proteomes" id="UP000001070"/>
    </source>
</evidence>
<feature type="compositionally biased region" description="Basic and acidic residues" evidence="1">
    <location>
        <begin position="204"/>
        <end position="216"/>
    </location>
</feature>
<gene>
    <name evidence="3" type="primary">Dgri\GH19051</name>
    <name evidence="3" type="ORF">Dgri_GH19051</name>
</gene>
<feature type="region of interest" description="Disordered" evidence="1">
    <location>
        <begin position="200"/>
        <end position="221"/>
    </location>
</feature>
<dbReference type="InterPro" id="IPR009060">
    <property type="entry name" value="UBA-like_sf"/>
</dbReference>
<protein>
    <submittedName>
        <fullName evidence="3">GH19051</fullName>
    </submittedName>
</protein>
<dbReference type="InterPro" id="IPR000626">
    <property type="entry name" value="Ubiquitin-like_dom"/>
</dbReference>
<dbReference type="AlphaFoldDB" id="B4JI89"/>
<dbReference type="Pfam" id="PF23195">
    <property type="entry name" value="UBQLN1"/>
    <property type="match status" value="1"/>
</dbReference>
<dbReference type="STRING" id="7222.B4JI89"/>
<sequence length="333" mass="38380">MCSKIIEINAKSGNRTAVISLRQTELVGNLRVLVAARFEKAIEIVVLVFGGQVLLDVGTIDGHGITAGVTVHVIFRQLIKLPTPPDNGTLKPPAMRFKMREFIKPLLENSGTLRDILESVPQMKAMLEKNLGMRQFLSSDRNLREVFSIMLSPAKQQEMRRMHDVHLMRLESMYGCTHILGKISFRLRKAYEDNVAQKYQNTSERQHNQQRGRENKLPLPNPWRRVKQKTDVQVTIVVMKVKCDLTLLDAQKISVEAARELLEKLEPTQTDVTSLNLFEFMSRNKKRWEEQFRSQLEQLRELGHMDWQRNICALLISSGDVPTAVKQLKKWNR</sequence>
<keyword evidence="4" id="KW-1185">Reference proteome</keyword>
<accession>B4JI89</accession>
<dbReference type="Proteomes" id="UP000001070">
    <property type="component" value="Unassembled WGS sequence"/>
</dbReference>
<dbReference type="Gene3D" id="1.10.8.10">
    <property type="entry name" value="DNA helicase RuvA subunit, C-terminal domain"/>
    <property type="match status" value="1"/>
</dbReference>
<name>B4JI89_DROGR</name>